<dbReference type="AlphaFoldDB" id="A0A8J2UHN1"/>
<dbReference type="NCBIfam" id="TIGR04131">
    <property type="entry name" value="Bac_Flav_CTERM"/>
    <property type="match status" value="1"/>
</dbReference>
<proteinExistence type="predicted"/>
<evidence type="ECO:0000313" key="1">
    <source>
        <dbReference type="EMBL" id="GGB17538.1"/>
    </source>
</evidence>
<dbReference type="Pfam" id="PF13585">
    <property type="entry name" value="CHU_C"/>
    <property type="match status" value="1"/>
</dbReference>
<reference evidence="1" key="2">
    <citation type="submission" date="2020-09" db="EMBL/GenBank/DDBJ databases">
        <authorList>
            <person name="Sun Q."/>
            <person name="Zhou Y."/>
        </authorList>
    </citation>
    <scope>NUCLEOTIDE SEQUENCE</scope>
    <source>
        <strain evidence="1">CGMCC 1.15448</strain>
    </source>
</reference>
<keyword evidence="2" id="KW-1185">Reference proteome</keyword>
<evidence type="ECO:0000313" key="2">
    <source>
        <dbReference type="Proteomes" id="UP000607559"/>
    </source>
</evidence>
<reference evidence="1" key="1">
    <citation type="journal article" date="2014" name="Int. J. Syst. Evol. Microbiol.">
        <title>Complete genome sequence of Corynebacterium casei LMG S-19264T (=DSM 44701T), isolated from a smear-ripened cheese.</title>
        <authorList>
            <consortium name="US DOE Joint Genome Institute (JGI-PGF)"/>
            <person name="Walter F."/>
            <person name="Albersmeier A."/>
            <person name="Kalinowski J."/>
            <person name="Ruckert C."/>
        </authorList>
    </citation>
    <scope>NUCLEOTIDE SEQUENCE</scope>
    <source>
        <strain evidence="1">CGMCC 1.15448</strain>
    </source>
</reference>
<comment type="caution">
    <text evidence="1">The sequence shown here is derived from an EMBL/GenBank/DDBJ whole genome shotgun (WGS) entry which is preliminary data.</text>
</comment>
<gene>
    <name evidence="1" type="ORF">GCM10011511_46660</name>
</gene>
<sequence>MTWVDNQCPNDGQYAILSHTSGCFGYTWLDIQQDHTGNQAGYFMCINASYQPSDFYVQTVNGLCGGTSYQFAAWILNLAAHPGQILPNVTFHIEKTDGTELATYGTGDIKQSNTPVWNQYAFYFNTPPGISTVVLRMTNNAPGGIGNDLCLDDITFRTAGSSVQLNAAGFPSDSITVCDYAQQVMNFNALVESCYPSQQEQWQESTDSGASWSDISGATTNTYTRSTTAPGVYLYRLLAAQTGNIGISTCEVASKPIMVDVIRKPSPVVSITASLPTICQNLPITFTAAPIDGGGQPVYQWLVNGQPAGTDSTGFTTVALQNGDAVKCVMTSDAACVLNPMAVSNTLALPVVAVPVQGVSIQASATSICQDSLVQFVAVPSNGGSAPALQWQVNGVDTGSGGPVFSSAGLKNGDVVNCIMTGSLTCSQPVNADQPVAMTVYPLPEVRLDSAVVIGGGTRVRLTPVVSADVVRWDWNPAMGLDDALAADPWASPVSTTLYQVTVTTAEGCHASAAEWVEVYYPLQMPGAFTPNGDGRNDVFRVPPAFPVTILSFSVYNRQGAQVFYTTNVAEGWDGRFNGAVQPSGVYVWELVFVNPLTKKVEGRKGTVVLVR</sequence>
<organism evidence="1 2">
    <name type="scientific">Puia dinghuensis</name>
    <dbReference type="NCBI Taxonomy" id="1792502"/>
    <lineage>
        <taxon>Bacteria</taxon>
        <taxon>Pseudomonadati</taxon>
        <taxon>Bacteroidota</taxon>
        <taxon>Chitinophagia</taxon>
        <taxon>Chitinophagales</taxon>
        <taxon>Chitinophagaceae</taxon>
        <taxon>Puia</taxon>
    </lineage>
</organism>
<evidence type="ECO:0008006" key="3">
    <source>
        <dbReference type="Google" id="ProtNLM"/>
    </source>
</evidence>
<protein>
    <recommendedName>
        <fullName evidence="3">Gliding motility-associated C-terminal domain-containing protein</fullName>
    </recommendedName>
</protein>
<dbReference type="Gene3D" id="2.60.120.260">
    <property type="entry name" value="Galactose-binding domain-like"/>
    <property type="match status" value="1"/>
</dbReference>
<dbReference type="Proteomes" id="UP000607559">
    <property type="component" value="Unassembled WGS sequence"/>
</dbReference>
<dbReference type="EMBL" id="BMJC01000005">
    <property type="protein sequence ID" value="GGB17538.1"/>
    <property type="molecule type" value="Genomic_DNA"/>
</dbReference>
<dbReference type="InterPro" id="IPR026341">
    <property type="entry name" value="T9SS_type_B"/>
</dbReference>
<name>A0A8J2UHN1_9BACT</name>
<accession>A0A8J2UHN1</accession>